<dbReference type="Gene3D" id="1.10.3720.10">
    <property type="entry name" value="MetI-like"/>
    <property type="match status" value="1"/>
</dbReference>
<evidence type="ECO:0000256" key="6">
    <source>
        <dbReference type="ARBA" id="ARBA00022989"/>
    </source>
</evidence>
<dbReference type="EMBL" id="UINC01092843">
    <property type="protein sequence ID" value="SVC46777.1"/>
    <property type="molecule type" value="Genomic_DNA"/>
</dbReference>
<evidence type="ECO:0000256" key="2">
    <source>
        <dbReference type="ARBA" id="ARBA00007069"/>
    </source>
</evidence>
<dbReference type="PANTHER" id="PTHR42929:SF1">
    <property type="entry name" value="INNER MEMBRANE ABC TRANSPORTER PERMEASE PROTEIN YDCU-RELATED"/>
    <property type="match status" value="1"/>
</dbReference>
<comment type="similarity">
    <text evidence="2">Belongs to the binding-protein-dependent transport system permease family. CysTW subfamily.</text>
</comment>
<keyword evidence="7 8" id="KW-0472">Membrane</keyword>
<keyword evidence="5 8" id="KW-0812">Transmembrane</keyword>
<dbReference type="GO" id="GO:0005886">
    <property type="term" value="C:plasma membrane"/>
    <property type="evidence" value="ECO:0007669"/>
    <property type="project" value="UniProtKB-SubCell"/>
</dbReference>
<evidence type="ECO:0000256" key="4">
    <source>
        <dbReference type="ARBA" id="ARBA00022475"/>
    </source>
</evidence>
<gene>
    <name evidence="9" type="ORF">METZ01_LOCUS299631</name>
</gene>
<feature type="transmembrane region" description="Helical" evidence="8">
    <location>
        <begin position="21"/>
        <end position="53"/>
    </location>
</feature>
<name>A0A382MG98_9ZZZZ</name>
<keyword evidence="4" id="KW-1003">Cell membrane</keyword>
<sequence length="130" mass="15343">MALTQNTRSPQVMPQRRQLTVYGLTWSMPLVIWQLVFFVFPLIFLLLISFWLVKNYRMVPGFDTVNWIKMFSKGYFWDTYWRTLGYAAVATVVTSVLAFPCAFALAFKVSPKVRRWALFFLIVPFFTSYL</sequence>
<reference evidence="9" key="1">
    <citation type="submission" date="2018-05" db="EMBL/GenBank/DDBJ databases">
        <authorList>
            <person name="Lanie J.A."/>
            <person name="Ng W.-L."/>
            <person name="Kazmierczak K.M."/>
            <person name="Andrzejewski T.M."/>
            <person name="Davidsen T.M."/>
            <person name="Wayne K.J."/>
            <person name="Tettelin H."/>
            <person name="Glass J.I."/>
            <person name="Rusch D."/>
            <person name="Podicherti R."/>
            <person name="Tsui H.-C.T."/>
            <person name="Winkler M.E."/>
        </authorList>
    </citation>
    <scope>NUCLEOTIDE SEQUENCE</scope>
</reference>
<feature type="non-terminal residue" evidence="9">
    <location>
        <position position="130"/>
    </location>
</feature>
<accession>A0A382MG98</accession>
<proteinExistence type="inferred from homology"/>
<dbReference type="SUPFAM" id="SSF161098">
    <property type="entry name" value="MetI-like"/>
    <property type="match status" value="1"/>
</dbReference>
<evidence type="ECO:0008006" key="10">
    <source>
        <dbReference type="Google" id="ProtNLM"/>
    </source>
</evidence>
<evidence type="ECO:0000256" key="5">
    <source>
        <dbReference type="ARBA" id="ARBA00022692"/>
    </source>
</evidence>
<evidence type="ECO:0000256" key="7">
    <source>
        <dbReference type="ARBA" id="ARBA00023136"/>
    </source>
</evidence>
<comment type="subcellular location">
    <subcellularLocation>
        <location evidence="1">Cell membrane</location>
        <topology evidence="1">Multi-pass membrane protein</topology>
    </subcellularLocation>
</comment>
<evidence type="ECO:0000256" key="3">
    <source>
        <dbReference type="ARBA" id="ARBA00022448"/>
    </source>
</evidence>
<keyword evidence="6 8" id="KW-1133">Transmembrane helix</keyword>
<organism evidence="9">
    <name type="scientific">marine metagenome</name>
    <dbReference type="NCBI Taxonomy" id="408172"/>
    <lineage>
        <taxon>unclassified sequences</taxon>
        <taxon>metagenomes</taxon>
        <taxon>ecological metagenomes</taxon>
    </lineage>
</organism>
<dbReference type="InterPro" id="IPR035906">
    <property type="entry name" value="MetI-like_sf"/>
</dbReference>
<dbReference type="AlphaFoldDB" id="A0A382MG98"/>
<evidence type="ECO:0000256" key="8">
    <source>
        <dbReference type="SAM" id="Phobius"/>
    </source>
</evidence>
<keyword evidence="3" id="KW-0813">Transport</keyword>
<evidence type="ECO:0000313" key="9">
    <source>
        <dbReference type="EMBL" id="SVC46777.1"/>
    </source>
</evidence>
<dbReference type="PANTHER" id="PTHR42929">
    <property type="entry name" value="INNER MEMBRANE ABC TRANSPORTER PERMEASE PROTEIN YDCU-RELATED-RELATED"/>
    <property type="match status" value="1"/>
</dbReference>
<protein>
    <recommendedName>
        <fullName evidence="10">ABC transmembrane type-1 domain-containing protein</fullName>
    </recommendedName>
</protein>
<evidence type="ECO:0000256" key="1">
    <source>
        <dbReference type="ARBA" id="ARBA00004651"/>
    </source>
</evidence>
<feature type="transmembrane region" description="Helical" evidence="8">
    <location>
        <begin position="84"/>
        <end position="106"/>
    </location>
</feature>